<evidence type="ECO:0000259" key="1">
    <source>
        <dbReference type="Pfam" id="PF13351"/>
    </source>
</evidence>
<accession>A0A5J4PIY2</accession>
<gene>
    <name evidence="2" type="ORF">EZS27_039216</name>
</gene>
<name>A0A5J4PIY2_9ZZZZ</name>
<comment type="caution">
    <text evidence="2">The sequence shown here is derived from an EMBL/GenBank/DDBJ whole genome shotgun (WGS) entry which is preliminary data.</text>
</comment>
<feature type="domain" description="DUF4099" evidence="1">
    <location>
        <begin position="136"/>
        <end position="176"/>
    </location>
</feature>
<organism evidence="2">
    <name type="scientific">termite gut metagenome</name>
    <dbReference type="NCBI Taxonomy" id="433724"/>
    <lineage>
        <taxon>unclassified sequences</taxon>
        <taxon>metagenomes</taxon>
        <taxon>organismal metagenomes</taxon>
    </lineage>
</organism>
<protein>
    <recommendedName>
        <fullName evidence="1">DUF4099 domain-containing protein</fullName>
    </recommendedName>
</protein>
<dbReference type="InterPro" id="IPR025343">
    <property type="entry name" value="DUF4099"/>
</dbReference>
<dbReference type="AlphaFoldDB" id="A0A5J4PIY2"/>
<sequence length="176" mass="20539">MDEKLKDQDVLLVREKGSNELQVANMDKEGKVKSAKPEGENLDLLKIDKHGNILENFFENFMRQVKEPTRFEFFRVPAEKFKETVQKLQDAFKNPDKPENKEFLDLHRIDPEDFLKKQAQSKEQSQAQTPANAYAIDPNKVQWDKLEKFGITREGLEKTGNLDKLLNYQKTDLMPV</sequence>
<dbReference type="EMBL" id="SNRY01008041">
    <property type="protein sequence ID" value="KAA6309252.1"/>
    <property type="molecule type" value="Genomic_DNA"/>
</dbReference>
<feature type="non-terminal residue" evidence="2">
    <location>
        <position position="176"/>
    </location>
</feature>
<dbReference type="Pfam" id="PF13351">
    <property type="entry name" value="DUF4099"/>
    <property type="match status" value="1"/>
</dbReference>
<proteinExistence type="predicted"/>
<evidence type="ECO:0000313" key="2">
    <source>
        <dbReference type="EMBL" id="KAA6309252.1"/>
    </source>
</evidence>
<reference evidence="2" key="1">
    <citation type="submission" date="2019-03" db="EMBL/GenBank/DDBJ databases">
        <title>Single cell metagenomics reveals metabolic interactions within the superorganism composed of flagellate Streblomastix strix and complex community of Bacteroidetes bacteria on its surface.</title>
        <authorList>
            <person name="Treitli S.C."/>
            <person name="Kolisko M."/>
            <person name="Husnik F."/>
            <person name="Keeling P."/>
            <person name="Hampl V."/>
        </authorList>
    </citation>
    <scope>NUCLEOTIDE SEQUENCE</scope>
    <source>
        <strain evidence="2">STM</strain>
    </source>
</reference>